<dbReference type="EMBL" id="LR796242">
    <property type="protein sequence ID" value="CAB4131122.1"/>
    <property type="molecule type" value="Genomic_DNA"/>
</dbReference>
<reference evidence="2" key="1">
    <citation type="submission" date="2020-04" db="EMBL/GenBank/DDBJ databases">
        <authorList>
            <person name="Chiriac C."/>
            <person name="Salcher M."/>
            <person name="Ghai R."/>
            <person name="Kavagutti S V."/>
        </authorList>
    </citation>
    <scope>NUCLEOTIDE SEQUENCE</scope>
</reference>
<feature type="transmembrane region" description="Helical" evidence="1">
    <location>
        <begin position="6"/>
        <end position="25"/>
    </location>
</feature>
<keyword evidence="1" id="KW-1133">Transmembrane helix</keyword>
<gene>
    <name evidence="2" type="ORF">UFOVP120_61</name>
</gene>
<organism evidence="2">
    <name type="scientific">uncultured Caudovirales phage</name>
    <dbReference type="NCBI Taxonomy" id="2100421"/>
    <lineage>
        <taxon>Viruses</taxon>
        <taxon>Duplodnaviria</taxon>
        <taxon>Heunggongvirae</taxon>
        <taxon>Uroviricota</taxon>
        <taxon>Caudoviricetes</taxon>
        <taxon>Peduoviridae</taxon>
        <taxon>Maltschvirus</taxon>
        <taxon>Maltschvirus maltsch</taxon>
    </lineage>
</organism>
<keyword evidence="1" id="KW-0472">Membrane</keyword>
<evidence type="ECO:0000313" key="2">
    <source>
        <dbReference type="EMBL" id="CAB4131122.1"/>
    </source>
</evidence>
<evidence type="ECO:0000256" key="1">
    <source>
        <dbReference type="SAM" id="Phobius"/>
    </source>
</evidence>
<protein>
    <submittedName>
        <fullName evidence="2">Uncharacterized protein</fullName>
    </submittedName>
</protein>
<proteinExistence type="predicted"/>
<accession>A0A6J5LCD0</accession>
<keyword evidence="1" id="KW-0812">Transmembrane</keyword>
<sequence>MVVVIEIMLAMIVCMVLAGVILLVARMIGTLWGKK</sequence>
<name>A0A6J5LCD0_9CAUD</name>